<accession>A0ABR3RYH1</accession>
<comment type="caution">
    <text evidence="2">The sequence shown here is derived from an EMBL/GenBank/DDBJ whole genome shotgun (WGS) entry which is preliminary data.</text>
</comment>
<sequence>MIFAYQPHSQSGTLSDEASWPKLQGDTEESHFKSDLNELRESIYVELRKLDPQHGTEIKCKRKREVAEDLRIYPSVDSDVSAKSDLGDVYSPPRKRLKIDLTDATRDQYAQLVTAWNDSDLNADDADLNEIVDAVDRYLLQDGDPQDQAAKHLISCLRKRIDQDTADCYVLWGNEIKKDSINKAMSVAGKLEVLASINDIVFWDEDAYNCTREARETLRQVLDWGTMLLQICPLNGEPAGPRRPALENKSSLHQGMFDWIYVRPTGAFQKN</sequence>
<reference evidence="2 3" key="1">
    <citation type="submission" date="2024-02" db="EMBL/GenBank/DDBJ databases">
        <title>De novo assembly and annotation of 12 fungi associated with fruit tree decline syndrome in Ontario, Canada.</title>
        <authorList>
            <person name="Sulman M."/>
            <person name="Ellouze W."/>
            <person name="Ilyukhin E."/>
        </authorList>
    </citation>
    <scope>NUCLEOTIDE SEQUENCE [LARGE SCALE GENOMIC DNA]</scope>
    <source>
        <strain evidence="2 3">M97-236</strain>
    </source>
</reference>
<proteinExistence type="predicted"/>
<protein>
    <submittedName>
        <fullName evidence="2">Uncharacterized protein</fullName>
    </submittedName>
</protein>
<dbReference type="EMBL" id="JAKIXB020000003">
    <property type="protein sequence ID" value="KAL1609452.1"/>
    <property type="molecule type" value="Genomic_DNA"/>
</dbReference>
<organism evidence="2 3">
    <name type="scientific">Nothophoma quercina</name>
    <dbReference type="NCBI Taxonomy" id="749835"/>
    <lineage>
        <taxon>Eukaryota</taxon>
        <taxon>Fungi</taxon>
        <taxon>Dikarya</taxon>
        <taxon>Ascomycota</taxon>
        <taxon>Pezizomycotina</taxon>
        <taxon>Dothideomycetes</taxon>
        <taxon>Pleosporomycetidae</taxon>
        <taxon>Pleosporales</taxon>
        <taxon>Pleosporineae</taxon>
        <taxon>Didymellaceae</taxon>
        <taxon>Nothophoma</taxon>
    </lineage>
</organism>
<keyword evidence="3" id="KW-1185">Reference proteome</keyword>
<name>A0ABR3RYH1_9PLEO</name>
<feature type="region of interest" description="Disordered" evidence="1">
    <location>
        <begin position="1"/>
        <end position="32"/>
    </location>
</feature>
<evidence type="ECO:0000256" key="1">
    <source>
        <dbReference type="SAM" id="MobiDB-lite"/>
    </source>
</evidence>
<evidence type="ECO:0000313" key="3">
    <source>
        <dbReference type="Proteomes" id="UP001521222"/>
    </source>
</evidence>
<gene>
    <name evidence="2" type="ORF">SLS59_000957</name>
</gene>
<feature type="compositionally biased region" description="Polar residues" evidence="1">
    <location>
        <begin position="7"/>
        <end position="16"/>
    </location>
</feature>
<dbReference type="Proteomes" id="UP001521222">
    <property type="component" value="Unassembled WGS sequence"/>
</dbReference>
<evidence type="ECO:0000313" key="2">
    <source>
        <dbReference type="EMBL" id="KAL1609452.1"/>
    </source>
</evidence>